<sequence length="174" mass="18736">MSGSGATDAVWTTADYALVVSLCSAFLALVSLGWNIWSKFIFPKPKLRTKLKVAYPVNAVGELGSEAVELSVTNHGPGTVEIVRVTGTISGFSNRRQRIIVPGYIDWPMSSKVAAVAGTTTLPTRLEQGSAYSVYIPSEPLVINRVTRVGFVDSFDREKLSATRGLGLSVRTEN</sequence>
<proteinExistence type="predicted"/>
<feature type="transmembrane region" description="Helical" evidence="1">
    <location>
        <begin position="16"/>
        <end position="37"/>
    </location>
</feature>
<evidence type="ECO:0000313" key="3">
    <source>
        <dbReference type="Proteomes" id="UP000315344"/>
    </source>
</evidence>
<gene>
    <name evidence="2" type="ORF">DI616_04850</name>
</gene>
<reference evidence="2 3" key="1">
    <citation type="journal article" date="2017" name="Nat. Commun.">
        <title>In situ click chemistry generation of cyclooxygenase-2 inhibitors.</title>
        <authorList>
            <person name="Bhardwaj A."/>
            <person name="Kaur J."/>
            <person name="Wuest M."/>
            <person name="Wuest F."/>
        </authorList>
    </citation>
    <scope>NUCLEOTIDE SEQUENCE [LARGE SCALE GENOMIC DNA]</scope>
    <source>
        <strain evidence="2">S2_012_000_R3_94</strain>
    </source>
</reference>
<dbReference type="Proteomes" id="UP000315344">
    <property type="component" value="Unassembled WGS sequence"/>
</dbReference>
<keyword evidence="1" id="KW-0812">Transmembrane</keyword>
<dbReference type="AlphaFoldDB" id="A0A533I7U0"/>
<organism evidence="2 3">
    <name type="scientific">Paracoccus denitrificans</name>
    <dbReference type="NCBI Taxonomy" id="266"/>
    <lineage>
        <taxon>Bacteria</taxon>
        <taxon>Pseudomonadati</taxon>
        <taxon>Pseudomonadota</taxon>
        <taxon>Alphaproteobacteria</taxon>
        <taxon>Rhodobacterales</taxon>
        <taxon>Paracoccaceae</taxon>
        <taxon>Paracoccus</taxon>
    </lineage>
</organism>
<dbReference type="EMBL" id="VAFL01000003">
    <property type="protein sequence ID" value="TKW67649.1"/>
    <property type="molecule type" value="Genomic_DNA"/>
</dbReference>
<comment type="caution">
    <text evidence="2">The sequence shown here is derived from an EMBL/GenBank/DDBJ whole genome shotgun (WGS) entry which is preliminary data.</text>
</comment>
<evidence type="ECO:0000313" key="2">
    <source>
        <dbReference type="EMBL" id="TKW67649.1"/>
    </source>
</evidence>
<keyword evidence="1" id="KW-0472">Membrane</keyword>
<accession>A0A533I7U0</accession>
<protein>
    <submittedName>
        <fullName evidence="2">Uncharacterized protein</fullName>
    </submittedName>
</protein>
<name>A0A533I7U0_PARDE</name>
<evidence type="ECO:0000256" key="1">
    <source>
        <dbReference type="SAM" id="Phobius"/>
    </source>
</evidence>
<keyword evidence="1" id="KW-1133">Transmembrane helix</keyword>